<name>A0A857N752_9BACT</name>
<sequence length="40" mass="4082">MLGATLGVENTQAAGKKVIESFLSKKSSPDNETCLSAVVG</sequence>
<accession>A0A857N752</accession>
<keyword evidence="2" id="KW-1185">Reference proteome</keyword>
<dbReference type="AlphaFoldDB" id="A0A857N752"/>
<evidence type="ECO:0000313" key="2">
    <source>
        <dbReference type="Proteomes" id="UP000463983"/>
    </source>
</evidence>
<dbReference type="KEGG" id="caqa:MICH65_0192"/>
<dbReference type="Proteomes" id="UP000463983">
    <property type="component" value="Chromosome"/>
</dbReference>
<proteinExistence type="predicted"/>
<gene>
    <name evidence="1" type="ORF">MICH65_0192</name>
</gene>
<reference evidence="2" key="1">
    <citation type="journal article" date="2020" name="Microorganisms">
        <title>Complete Genome of a Member of a New Bacterial Lineage in the Microgenomates Group Reveals an Unusual Nucleotide Composition Disparity Between Two Strands of DNA and Limited Metabolic Potential.</title>
        <authorList>
            <person name="Kadnikov V.V."/>
            <person name="Mardanov A.V."/>
            <person name="Beletsky A.V."/>
            <person name="Karnachuk O.V."/>
            <person name="Ravin N.V."/>
        </authorList>
    </citation>
    <scope>NUCLEOTIDE SEQUENCE [LARGE SCALE GENOMIC DNA]</scope>
</reference>
<dbReference type="EMBL" id="CP047901">
    <property type="protein sequence ID" value="QHO63173.1"/>
    <property type="molecule type" value="Genomic_DNA"/>
</dbReference>
<organism evidence="1 2">
    <name type="scientific">Candidatus Chazhemtobacterium aquaticus</name>
    <dbReference type="NCBI Taxonomy" id="2715735"/>
    <lineage>
        <taxon>Bacteria</taxon>
        <taxon>Candidatus Chazhemtobacteraceae</taxon>
        <taxon>Candidatus Chazhemtobacterium</taxon>
    </lineage>
</organism>
<evidence type="ECO:0000313" key="1">
    <source>
        <dbReference type="EMBL" id="QHO63173.1"/>
    </source>
</evidence>
<protein>
    <submittedName>
        <fullName evidence="1">Uncharacterized protein</fullName>
    </submittedName>
</protein>